<sequence>MKTDVSDLFAQAAYEARRQALITGAYPKQGLGKTAFCNGFKQIIFPSLFTHCTS</sequence>
<dbReference type="Proteomes" id="UP000597444">
    <property type="component" value="Unassembled WGS sequence"/>
</dbReference>
<proteinExistence type="predicted"/>
<organism evidence="1 2">
    <name type="scientific">Reticulibacter mediterranei</name>
    <dbReference type="NCBI Taxonomy" id="2778369"/>
    <lineage>
        <taxon>Bacteria</taxon>
        <taxon>Bacillati</taxon>
        <taxon>Chloroflexota</taxon>
        <taxon>Ktedonobacteria</taxon>
        <taxon>Ktedonobacterales</taxon>
        <taxon>Reticulibacteraceae</taxon>
        <taxon>Reticulibacter</taxon>
    </lineage>
</organism>
<dbReference type="RefSeq" id="WP_220201006.1">
    <property type="nucleotide sequence ID" value="NZ_BNJK01000001.1"/>
</dbReference>
<accession>A0A8J3MXM8</accession>
<name>A0A8J3MXM8_9CHLR</name>
<dbReference type="AlphaFoldDB" id="A0A8J3MXM8"/>
<evidence type="ECO:0000313" key="2">
    <source>
        <dbReference type="Proteomes" id="UP000597444"/>
    </source>
</evidence>
<keyword evidence="2" id="KW-1185">Reference proteome</keyword>
<comment type="caution">
    <text evidence="1">The sequence shown here is derived from an EMBL/GenBank/DDBJ whole genome shotgun (WGS) entry which is preliminary data.</text>
</comment>
<evidence type="ECO:0000313" key="1">
    <source>
        <dbReference type="EMBL" id="GHO89992.1"/>
    </source>
</evidence>
<protein>
    <submittedName>
        <fullName evidence="1">Uncharacterized protein</fullName>
    </submittedName>
</protein>
<dbReference type="EMBL" id="BNJK01000001">
    <property type="protein sequence ID" value="GHO89992.1"/>
    <property type="molecule type" value="Genomic_DNA"/>
</dbReference>
<reference evidence="1" key="1">
    <citation type="submission" date="2020-10" db="EMBL/GenBank/DDBJ databases">
        <title>Taxonomic study of unclassified bacteria belonging to the class Ktedonobacteria.</title>
        <authorList>
            <person name="Yabe S."/>
            <person name="Wang C.M."/>
            <person name="Zheng Y."/>
            <person name="Sakai Y."/>
            <person name="Cavaletti L."/>
            <person name="Monciardini P."/>
            <person name="Donadio S."/>
        </authorList>
    </citation>
    <scope>NUCLEOTIDE SEQUENCE</scope>
    <source>
        <strain evidence="1">ID150040</strain>
    </source>
</reference>
<gene>
    <name evidence="1" type="ORF">KSF_000400</name>
</gene>